<evidence type="ECO:0000313" key="3">
    <source>
        <dbReference type="Proteomes" id="UP001218218"/>
    </source>
</evidence>
<feature type="compositionally biased region" description="Polar residues" evidence="1">
    <location>
        <begin position="28"/>
        <end position="39"/>
    </location>
</feature>
<sequence length="188" mass="21154">MGRPPKHFGVEEKRAANHRSVVKYRQSPRGQTMLSTQRATLHRHKGPKAPPPPPPSLGIQLPPLSERIEALQRVPLPEDHKLFCEALLKPQSLDLSDIEQWKAEPPFEEDDNTCDPYSAAYCNYTHALGLVLHGTRLREQNERDAQRRAEFEGGGTEDVMNKLWEEIGAEYLSSVSSELLVNLASPTI</sequence>
<gene>
    <name evidence="2" type="ORF">DFH08DRAFT_817536</name>
</gene>
<organism evidence="2 3">
    <name type="scientific">Mycena albidolilacea</name>
    <dbReference type="NCBI Taxonomy" id="1033008"/>
    <lineage>
        <taxon>Eukaryota</taxon>
        <taxon>Fungi</taxon>
        <taxon>Dikarya</taxon>
        <taxon>Basidiomycota</taxon>
        <taxon>Agaricomycotina</taxon>
        <taxon>Agaricomycetes</taxon>
        <taxon>Agaricomycetidae</taxon>
        <taxon>Agaricales</taxon>
        <taxon>Marasmiineae</taxon>
        <taxon>Mycenaceae</taxon>
        <taxon>Mycena</taxon>
    </lineage>
</organism>
<feature type="region of interest" description="Disordered" evidence="1">
    <location>
        <begin position="1"/>
        <end position="57"/>
    </location>
</feature>
<evidence type="ECO:0000256" key="1">
    <source>
        <dbReference type="SAM" id="MobiDB-lite"/>
    </source>
</evidence>
<evidence type="ECO:0000313" key="2">
    <source>
        <dbReference type="EMBL" id="KAJ7323507.1"/>
    </source>
</evidence>
<proteinExistence type="predicted"/>
<accession>A0AAD7EIC3</accession>
<comment type="caution">
    <text evidence="2">The sequence shown here is derived from an EMBL/GenBank/DDBJ whole genome shotgun (WGS) entry which is preliminary data.</text>
</comment>
<dbReference type="Proteomes" id="UP001218218">
    <property type="component" value="Unassembled WGS sequence"/>
</dbReference>
<keyword evidence="3" id="KW-1185">Reference proteome</keyword>
<name>A0AAD7EIC3_9AGAR</name>
<reference evidence="2" key="1">
    <citation type="submission" date="2023-03" db="EMBL/GenBank/DDBJ databases">
        <title>Massive genome expansion in bonnet fungi (Mycena s.s.) driven by repeated elements and novel gene families across ecological guilds.</title>
        <authorList>
            <consortium name="Lawrence Berkeley National Laboratory"/>
            <person name="Harder C.B."/>
            <person name="Miyauchi S."/>
            <person name="Viragh M."/>
            <person name="Kuo A."/>
            <person name="Thoen E."/>
            <person name="Andreopoulos B."/>
            <person name="Lu D."/>
            <person name="Skrede I."/>
            <person name="Drula E."/>
            <person name="Henrissat B."/>
            <person name="Morin E."/>
            <person name="Kohler A."/>
            <person name="Barry K."/>
            <person name="LaButti K."/>
            <person name="Morin E."/>
            <person name="Salamov A."/>
            <person name="Lipzen A."/>
            <person name="Mereny Z."/>
            <person name="Hegedus B."/>
            <person name="Baldrian P."/>
            <person name="Stursova M."/>
            <person name="Weitz H."/>
            <person name="Taylor A."/>
            <person name="Grigoriev I.V."/>
            <person name="Nagy L.G."/>
            <person name="Martin F."/>
            <person name="Kauserud H."/>
        </authorList>
    </citation>
    <scope>NUCLEOTIDE SEQUENCE</scope>
    <source>
        <strain evidence="2">CBHHK002</strain>
    </source>
</reference>
<dbReference type="EMBL" id="JARIHO010000046">
    <property type="protein sequence ID" value="KAJ7323507.1"/>
    <property type="molecule type" value="Genomic_DNA"/>
</dbReference>
<dbReference type="AlphaFoldDB" id="A0AAD7EIC3"/>
<protein>
    <submittedName>
        <fullName evidence="2">Uncharacterized protein</fullName>
    </submittedName>
</protein>